<protein>
    <submittedName>
        <fullName evidence="1">Uncharacterized protein</fullName>
    </submittedName>
</protein>
<accession>A0AAU2VKA4</accession>
<dbReference type="Gene3D" id="3.40.50.720">
    <property type="entry name" value="NAD(P)-binding Rossmann-like Domain"/>
    <property type="match status" value="1"/>
</dbReference>
<proteinExistence type="predicted"/>
<dbReference type="AlphaFoldDB" id="A0AAU2VKA4"/>
<gene>
    <name evidence="1" type="ORF">OG398_06480</name>
</gene>
<dbReference type="EMBL" id="CP108313">
    <property type="protein sequence ID" value="WTW67939.1"/>
    <property type="molecule type" value="Genomic_DNA"/>
</dbReference>
<reference evidence="1" key="1">
    <citation type="submission" date="2022-10" db="EMBL/GenBank/DDBJ databases">
        <title>The complete genomes of actinobacterial strains from the NBC collection.</title>
        <authorList>
            <person name="Joergensen T.S."/>
            <person name="Alvarez Arevalo M."/>
            <person name="Sterndorff E.B."/>
            <person name="Faurdal D."/>
            <person name="Vuksanovic O."/>
            <person name="Mourched A.-S."/>
            <person name="Charusanti P."/>
            <person name="Shaw S."/>
            <person name="Blin K."/>
            <person name="Weber T."/>
        </authorList>
    </citation>
    <scope>NUCLEOTIDE SEQUENCE</scope>
    <source>
        <strain evidence="1">NBC_00008</strain>
    </source>
</reference>
<name>A0AAU2VKA4_9ACTN</name>
<dbReference type="InterPro" id="IPR036291">
    <property type="entry name" value="NAD(P)-bd_dom_sf"/>
</dbReference>
<organism evidence="1">
    <name type="scientific">Streptomyces sp. NBC_00008</name>
    <dbReference type="NCBI Taxonomy" id="2903610"/>
    <lineage>
        <taxon>Bacteria</taxon>
        <taxon>Bacillati</taxon>
        <taxon>Actinomycetota</taxon>
        <taxon>Actinomycetes</taxon>
        <taxon>Kitasatosporales</taxon>
        <taxon>Streptomycetaceae</taxon>
        <taxon>Streptomyces</taxon>
    </lineage>
</organism>
<dbReference type="SUPFAM" id="SSF51735">
    <property type="entry name" value="NAD(P)-binding Rossmann-fold domains"/>
    <property type="match status" value="1"/>
</dbReference>
<evidence type="ECO:0000313" key="1">
    <source>
        <dbReference type="EMBL" id="WTW67939.1"/>
    </source>
</evidence>
<sequence>MRETREPIPPLTRPSAGHVLVVGATRILRPAVTALAARGCAVTAVARSEDGLRRLVAETPGRVGPLVADVTTPGFGDVLHRATERSGLTGAVVYAPSGTPAAIEALTRDLVVSGPVVLLLTSEWAAPEAFAGQAGQPAPWTPDSLPASSCPARDRRRLVLGWHRDAGGARWHTPQEISAAALDLLDAPAEQDSVLGTVRPWEERPR</sequence>